<keyword evidence="3" id="KW-1185">Reference proteome</keyword>
<dbReference type="PANTHER" id="PTHR43173">
    <property type="entry name" value="ABC1 FAMILY PROTEIN"/>
    <property type="match status" value="1"/>
</dbReference>
<dbReference type="PANTHER" id="PTHR43173:SF12">
    <property type="entry name" value="PROTEIN KINASE SUPERFAMILY PROTEIN"/>
    <property type="match status" value="1"/>
</dbReference>
<dbReference type="EMBL" id="JADFTS010000008">
    <property type="protein sequence ID" value="KAF9594326.1"/>
    <property type="molecule type" value="Genomic_DNA"/>
</dbReference>
<gene>
    <name evidence="2" type="ORF">IFM89_030455</name>
</gene>
<dbReference type="AlphaFoldDB" id="A0A835LP29"/>
<evidence type="ECO:0000259" key="1">
    <source>
        <dbReference type="Pfam" id="PF03109"/>
    </source>
</evidence>
<accession>A0A835LP29</accession>
<evidence type="ECO:0000313" key="2">
    <source>
        <dbReference type="EMBL" id="KAF9594326.1"/>
    </source>
</evidence>
<name>A0A835LP29_9MAGN</name>
<comment type="caution">
    <text evidence="2">The sequence shown here is derived from an EMBL/GenBank/DDBJ whole genome shotgun (WGS) entry which is preliminary data.</text>
</comment>
<dbReference type="Proteomes" id="UP000631114">
    <property type="component" value="Unassembled WGS sequence"/>
</dbReference>
<dbReference type="OrthoDB" id="427480at2759"/>
<feature type="domain" description="ABC1 atypical kinase-like" evidence="1">
    <location>
        <begin position="74"/>
        <end position="245"/>
    </location>
</feature>
<reference evidence="2 3" key="1">
    <citation type="submission" date="2020-10" db="EMBL/GenBank/DDBJ databases">
        <title>The Coptis chinensis genome and diversification of protoberbering-type alkaloids.</title>
        <authorList>
            <person name="Wang B."/>
            <person name="Shu S."/>
            <person name="Song C."/>
            <person name="Liu Y."/>
        </authorList>
    </citation>
    <scope>NUCLEOTIDE SEQUENCE [LARGE SCALE GENOMIC DNA]</scope>
    <source>
        <strain evidence="2">HL-2020</strain>
        <tissue evidence="2">Leaf</tissue>
    </source>
</reference>
<organism evidence="2 3">
    <name type="scientific">Coptis chinensis</name>
    <dbReference type="NCBI Taxonomy" id="261450"/>
    <lineage>
        <taxon>Eukaryota</taxon>
        <taxon>Viridiplantae</taxon>
        <taxon>Streptophyta</taxon>
        <taxon>Embryophyta</taxon>
        <taxon>Tracheophyta</taxon>
        <taxon>Spermatophyta</taxon>
        <taxon>Magnoliopsida</taxon>
        <taxon>Ranunculales</taxon>
        <taxon>Ranunculaceae</taxon>
        <taxon>Coptidoideae</taxon>
        <taxon>Coptis</taxon>
    </lineage>
</organism>
<dbReference type="InterPro" id="IPR011009">
    <property type="entry name" value="Kinase-like_dom_sf"/>
</dbReference>
<sequence>MRGCIEETTFQTPKMHANRLDDLREKLTAHFRPVQRSFQFWVRAADIYTGYKVAQIIGKPDLAPPAWVRRLITLCDRAPATPFEVVQLVLERELGCSVGEVFERFDAEPLGSASIAQVHRARLKGAKGDVAVKVQHPGGQDLMMTDIHNLQAFALYLQKSDIKFDLFSVTQELEKQIGYEFDFLREAEAMERIQRFLCVHNKKPPVLVPSVVRNMVTRKVLVMDFVDGIPILNLGDEIAKRGINPGGKVWLQQSNPHPGNILICKGSQTTSGLVLLNMILVIADDDPTRASQSYRQLGIETLSKCKDEQKEMLKLAQSMFDTKLPAGSKMLQPFSEDSSLKKKIAVRIPCYTNFKNYGRVFQRSCFVFFATVHLLRGLSVGKDLKGMVHKRGFVRRIFG</sequence>
<dbReference type="SUPFAM" id="SSF56112">
    <property type="entry name" value="Protein kinase-like (PK-like)"/>
    <property type="match status" value="1"/>
</dbReference>
<protein>
    <recommendedName>
        <fullName evidence="1">ABC1 atypical kinase-like domain-containing protein</fullName>
    </recommendedName>
</protein>
<evidence type="ECO:0000313" key="3">
    <source>
        <dbReference type="Proteomes" id="UP000631114"/>
    </source>
</evidence>
<dbReference type="InterPro" id="IPR004147">
    <property type="entry name" value="ABC1_dom"/>
</dbReference>
<proteinExistence type="predicted"/>
<dbReference type="CDD" id="cd05121">
    <property type="entry name" value="ABC1_ADCK3-like"/>
    <property type="match status" value="1"/>
</dbReference>
<dbReference type="InterPro" id="IPR051130">
    <property type="entry name" value="Mito_struct-func_regulator"/>
</dbReference>
<dbReference type="Pfam" id="PF03109">
    <property type="entry name" value="ABC1"/>
    <property type="match status" value="1"/>
</dbReference>